<protein>
    <submittedName>
        <fullName evidence="2">Uncharacterized protein</fullName>
    </submittedName>
</protein>
<keyword evidence="1" id="KW-0812">Transmembrane</keyword>
<feature type="transmembrane region" description="Helical" evidence="1">
    <location>
        <begin position="178"/>
        <end position="198"/>
    </location>
</feature>
<evidence type="ECO:0000313" key="2">
    <source>
        <dbReference type="EMBL" id="SVC39406.1"/>
    </source>
</evidence>
<dbReference type="AlphaFoldDB" id="A0A382LS82"/>
<gene>
    <name evidence="2" type="ORF">METZ01_LOCUS292260</name>
</gene>
<reference evidence="2" key="1">
    <citation type="submission" date="2018-05" db="EMBL/GenBank/DDBJ databases">
        <authorList>
            <person name="Lanie J.A."/>
            <person name="Ng W.-L."/>
            <person name="Kazmierczak K.M."/>
            <person name="Andrzejewski T.M."/>
            <person name="Davidsen T.M."/>
            <person name="Wayne K.J."/>
            <person name="Tettelin H."/>
            <person name="Glass J.I."/>
            <person name="Rusch D."/>
            <person name="Podicherti R."/>
            <person name="Tsui H.-C.T."/>
            <person name="Winkler M.E."/>
        </authorList>
    </citation>
    <scope>NUCLEOTIDE SEQUENCE</scope>
</reference>
<accession>A0A382LS82</accession>
<feature type="transmembrane region" description="Helical" evidence="1">
    <location>
        <begin position="126"/>
        <end position="144"/>
    </location>
</feature>
<feature type="transmembrane region" description="Helical" evidence="1">
    <location>
        <begin position="151"/>
        <end position="172"/>
    </location>
</feature>
<evidence type="ECO:0000256" key="1">
    <source>
        <dbReference type="SAM" id="Phobius"/>
    </source>
</evidence>
<keyword evidence="1" id="KW-1133">Transmembrane helix</keyword>
<dbReference type="EMBL" id="UINC01088834">
    <property type="protein sequence ID" value="SVC39406.1"/>
    <property type="molecule type" value="Genomic_DNA"/>
</dbReference>
<sequence>MEFFFEIILNFVGLLVGLVIGTISYIGFKNTGSPTLFRLSIAFFAIGVGFGILATGFTLDDFIFKTGDINLGISTLGVASQTIGYWFIAFSHTIRTFFPKSRYLRSIGAIPLFLISFNYVENILRAVSFILLVYGSIETMISYIQGKKKTTLFVGVGLGLLGLGEFIAWYSFVFPETVLYIVSIIVKISGLTAVGIPVSKIPLRKISFDENL</sequence>
<proteinExistence type="predicted"/>
<feature type="transmembrane region" description="Helical" evidence="1">
    <location>
        <begin position="7"/>
        <end position="28"/>
    </location>
</feature>
<feature type="transmembrane region" description="Helical" evidence="1">
    <location>
        <begin position="35"/>
        <end position="57"/>
    </location>
</feature>
<organism evidence="2">
    <name type="scientific">marine metagenome</name>
    <dbReference type="NCBI Taxonomy" id="408172"/>
    <lineage>
        <taxon>unclassified sequences</taxon>
        <taxon>metagenomes</taxon>
        <taxon>ecological metagenomes</taxon>
    </lineage>
</organism>
<keyword evidence="1" id="KW-0472">Membrane</keyword>
<name>A0A382LS82_9ZZZZ</name>
<feature type="transmembrane region" description="Helical" evidence="1">
    <location>
        <begin position="69"/>
        <end position="91"/>
    </location>
</feature>